<gene>
    <name evidence="3" type="ORF">K0M31_012542</name>
</gene>
<feature type="compositionally biased region" description="Basic and acidic residues" evidence="1">
    <location>
        <begin position="235"/>
        <end position="245"/>
    </location>
</feature>
<reference evidence="3" key="1">
    <citation type="submission" date="2021-10" db="EMBL/GenBank/DDBJ databases">
        <title>Melipona bicolor Genome sequencing and assembly.</title>
        <authorList>
            <person name="Araujo N.S."/>
            <person name="Arias M.C."/>
        </authorList>
    </citation>
    <scope>NUCLEOTIDE SEQUENCE</scope>
    <source>
        <strain evidence="3">USP_2M_L1-L4_2017</strain>
        <tissue evidence="3">Whole body</tissue>
    </source>
</reference>
<feature type="region of interest" description="Disordered" evidence="1">
    <location>
        <begin position="174"/>
        <end position="205"/>
    </location>
</feature>
<feature type="signal peptide" evidence="2">
    <location>
        <begin position="1"/>
        <end position="24"/>
    </location>
</feature>
<feature type="region of interest" description="Disordered" evidence="1">
    <location>
        <begin position="310"/>
        <end position="334"/>
    </location>
</feature>
<dbReference type="Proteomes" id="UP001177670">
    <property type="component" value="Unassembled WGS sequence"/>
</dbReference>
<evidence type="ECO:0000313" key="3">
    <source>
        <dbReference type="EMBL" id="KAK1120171.1"/>
    </source>
</evidence>
<evidence type="ECO:0000256" key="1">
    <source>
        <dbReference type="SAM" id="MobiDB-lite"/>
    </source>
</evidence>
<organism evidence="3 4">
    <name type="scientific">Melipona bicolor</name>
    <dbReference type="NCBI Taxonomy" id="60889"/>
    <lineage>
        <taxon>Eukaryota</taxon>
        <taxon>Metazoa</taxon>
        <taxon>Ecdysozoa</taxon>
        <taxon>Arthropoda</taxon>
        <taxon>Hexapoda</taxon>
        <taxon>Insecta</taxon>
        <taxon>Pterygota</taxon>
        <taxon>Neoptera</taxon>
        <taxon>Endopterygota</taxon>
        <taxon>Hymenoptera</taxon>
        <taxon>Apocrita</taxon>
        <taxon>Aculeata</taxon>
        <taxon>Apoidea</taxon>
        <taxon>Anthophila</taxon>
        <taxon>Apidae</taxon>
        <taxon>Melipona</taxon>
    </lineage>
</organism>
<feature type="region of interest" description="Disordered" evidence="1">
    <location>
        <begin position="225"/>
        <end position="245"/>
    </location>
</feature>
<name>A0AA40KHE6_9HYME</name>
<feature type="chain" id="PRO_5041254894" evidence="2">
    <location>
        <begin position="25"/>
        <end position="575"/>
    </location>
</feature>
<evidence type="ECO:0000313" key="4">
    <source>
        <dbReference type="Proteomes" id="UP001177670"/>
    </source>
</evidence>
<proteinExistence type="predicted"/>
<dbReference type="AlphaFoldDB" id="A0AA40KHE6"/>
<keyword evidence="4" id="KW-1185">Reference proteome</keyword>
<comment type="caution">
    <text evidence="3">The sequence shown here is derived from an EMBL/GenBank/DDBJ whole genome shotgun (WGS) entry which is preliminary data.</text>
</comment>
<dbReference type="EMBL" id="JAHYIQ010000032">
    <property type="protein sequence ID" value="KAK1120171.1"/>
    <property type="molecule type" value="Genomic_DNA"/>
</dbReference>
<accession>A0AA40KHE6</accession>
<evidence type="ECO:0000256" key="2">
    <source>
        <dbReference type="SAM" id="SignalP"/>
    </source>
</evidence>
<protein>
    <submittedName>
        <fullName evidence="3">Uncharacterized protein</fullName>
    </submittedName>
</protein>
<sequence>MSPTVPSILMLSLLLVLPLPAAEAGEITDLFALIRNTLKCWRRVYQMYEEEVTLGYCWAEYLLHRGHDAKNASEFVDPTNLESIAPLENDSFEKEQWNQWIFAVQGHGARAKRSYPRVSQTCGMRFKSNSQCRENNEFSSKEKDDTKPVRETTLLDKNLQRQRHPKDTAKLKLNSRSSEIKTKLKRNSSFQSASKFPSDRHGSNFAKERGISKNIVDFRRNSNPIEANESRAGGAKRELNRETSTDQVREYDPVKYERFLRNLARRGERSSEIPSPTNIGEISKIAPDALASSTRPSGSNKTKFKLNELCSSHGSRNPAVDETGDAFPRDTQDDYSSLASKRLVETPGLSSSNVEKLSNSWKGIPGELREVKVSSSGQRIGESRSISCRQTVWPPIVADFERLSSSRASEGFVNTRADTRRKLLFFGKNSRFHVGRTTSRNSRSIKHEPVVEGVSKFRASSNHVLQKSPLSTDNNGRTRVRNWKGTNNFKQSSLFVGSQRFMGDYGSRSTAVETRELATAHQVLFHFQRVFTGFLTTLGFFVNVGRQLMDYVDSNSALACTKDYILGKAVHWIDS</sequence>
<keyword evidence="2" id="KW-0732">Signal</keyword>